<dbReference type="GeneID" id="101996616"/>
<feature type="compositionally biased region" description="Low complexity" evidence="11">
    <location>
        <begin position="1974"/>
        <end position="1988"/>
    </location>
</feature>
<evidence type="ECO:0000259" key="15">
    <source>
        <dbReference type="PROSITE" id="PS51828"/>
    </source>
</evidence>
<feature type="transmembrane region" description="Helical" evidence="12">
    <location>
        <begin position="2611"/>
        <end position="2637"/>
    </location>
</feature>
<feature type="region of interest" description="Disordered" evidence="11">
    <location>
        <begin position="1342"/>
        <end position="1366"/>
    </location>
</feature>
<dbReference type="CDD" id="cd15997">
    <property type="entry name" value="7tmB2_GPR112"/>
    <property type="match status" value="1"/>
</dbReference>
<comment type="similarity">
    <text evidence="2">Belongs to the G-protein coupled receptor 2 family. Adhesion G-protein coupled receptor (ADGR) subfamily.</text>
</comment>
<dbReference type="Pfam" id="PF01825">
    <property type="entry name" value="GPS"/>
    <property type="match status" value="1"/>
</dbReference>
<dbReference type="InterPro" id="IPR017981">
    <property type="entry name" value="GPCR_2-like_7TM"/>
</dbReference>
<dbReference type="PANTHER" id="PTHR12011:SF277">
    <property type="entry name" value="ADHESION G-PROTEIN COUPLED RECEPTOR G4"/>
    <property type="match status" value="1"/>
</dbReference>
<feature type="region of interest" description="Disordered" evidence="11">
    <location>
        <begin position="1970"/>
        <end position="1991"/>
    </location>
</feature>
<dbReference type="InterPro" id="IPR046338">
    <property type="entry name" value="GAIN_dom_sf"/>
</dbReference>
<dbReference type="Gene3D" id="1.20.1070.10">
    <property type="entry name" value="Rhodopsin 7-helix transmembrane proteins"/>
    <property type="match status" value="1"/>
</dbReference>
<evidence type="ECO:0000259" key="14">
    <source>
        <dbReference type="PROSITE" id="PS50261"/>
    </source>
</evidence>
<dbReference type="Gene3D" id="2.60.120.200">
    <property type="match status" value="1"/>
</dbReference>
<dbReference type="PROSITE" id="PS50261">
    <property type="entry name" value="G_PROTEIN_RECEP_F2_4"/>
    <property type="match status" value="1"/>
</dbReference>
<comment type="subcellular location">
    <subcellularLocation>
        <location evidence="1">Membrane</location>
        <topology evidence="1">Multi-pass membrane protein</topology>
    </subcellularLocation>
</comment>
<evidence type="ECO:0000313" key="17">
    <source>
        <dbReference type="RefSeq" id="XP_026640497.1"/>
    </source>
</evidence>
<accession>A0ABM1UET5</accession>
<gene>
    <name evidence="17" type="primary">Adgrg4</name>
</gene>
<feature type="region of interest" description="Disordered" evidence="11">
    <location>
        <begin position="884"/>
        <end position="928"/>
    </location>
</feature>
<feature type="compositionally biased region" description="Polar residues" evidence="11">
    <location>
        <begin position="2012"/>
        <end position="2031"/>
    </location>
</feature>
<reference evidence="17" key="1">
    <citation type="submission" date="2025-08" db="UniProtKB">
        <authorList>
            <consortium name="RefSeq"/>
        </authorList>
    </citation>
    <scope>IDENTIFICATION</scope>
</reference>
<dbReference type="InterPro" id="IPR000203">
    <property type="entry name" value="GPS"/>
</dbReference>
<feature type="region of interest" description="Disordered" evidence="11">
    <location>
        <begin position="1397"/>
        <end position="1421"/>
    </location>
</feature>
<dbReference type="SMART" id="SM00303">
    <property type="entry name" value="GPS"/>
    <property type="match status" value="1"/>
</dbReference>
<keyword evidence="9" id="KW-0807">Transducer</keyword>
<feature type="compositionally biased region" description="Polar residues" evidence="11">
    <location>
        <begin position="1348"/>
        <end position="1366"/>
    </location>
</feature>
<feature type="transmembrane region" description="Helical" evidence="12">
    <location>
        <begin position="2808"/>
        <end position="2829"/>
    </location>
</feature>
<evidence type="ECO:0000256" key="12">
    <source>
        <dbReference type="SAM" id="Phobius"/>
    </source>
</evidence>
<evidence type="ECO:0000256" key="3">
    <source>
        <dbReference type="ARBA" id="ARBA00022692"/>
    </source>
</evidence>
<feature type="compositionally biased region" description="Polar residues" evidence="11">
    <location>
        <begin position="1397"/>
        <end position="1417"/>
    </location>
</feature>
<keyword evidence="5" id="KW-0297">G-protein coupled receptor</keyword>
<feature type="transmembrane region" description="Helical" evidence="12">
    <location>
        <begin position="2674"/>
        <end position="2698"/>
    </location>
</feature>
<keyword evidence="3 12" id="KW-0812">Transmembrane</keyword>
<feature type="transmembrane region" description="Helical" evidence="12">
    <location>
        <begin position="2762"/>
        <end position="2787"/>
    </location>
</feature>
<feature type="transmembrane region" description="Helical" evidence="12">
    <location>
        <begin position="2835"/>
        <end position="2857"/>
    </location>
</feature>
<feature type="compositionally biased region" description="Polar residues" evidence="11">
    <location>
        <begin position="884"/>
        <end position="903"/>
    </location>
</feature>
<keyword evidence="16" id="KW-1185">Reference proteome</keyword>
<comment type="caution">
    <text evidence="10">Lacks conserved residue(s) required for the propagation of feature annotation.</text>
</comment>
<feature type="domain" description="Pentraxin (PTX)" evidence="15">
    <location>
        <begin position="13"/>
        <end position="212"/>
    </location>
</feature>
<proteinExistence type="inferred from homology"/>
<feature type="transmembrane region" description="Helical" evidence="12">
    <location>
        <begin position="2718"/>
        <end position="2742"/>
    </location>
</feature>
<dbReference type="InterPro" id="IPR057244">
    <property type="entry name" value="GAIN_B"/>
</dbReference>
<feature type="compositionally biased region" description="Polar residues" evidence="11">
    <location>
        <begin position="533"/>
        <end position="549"/>
    </location>
</feature>
<dbReference type="PRINTS" id="PR00249">
    <property type="entry name" value="GPCRSECRETIN"/>
</dbReference>
<dbReference type="InterPro" id="IPR000832">
    <property type="entry name" value="GPCR_2_secretin-like"/>
</dbReference>
<dbReference type="Gene3D" id="4.10.1240.10">
    <property type="entry name" value="GPCR, family 2, extracellular hormone receptor domain"/>
    <property type="match status" value="1"/>
</dbReference>
<feature type="region of interest" description="Disordered" evidence="11">
    <location>
        <begin position="517"/>
        <end position="549"/>
    </location>
</feature>
<dbReference type="SMART" id="SM00159">
    <property type="entry name" value="PTX"/>
    <property type="match status" value="1"/>
</dbReference>
<feature type="non-terminal residue" evidence="17">
    <location>
        <position position="1"/>
    </location>
</feature>
<evidence type="ECO:0000256" key="2">
    <source>
        <dbReference type="ARBA" id="ARBA00007343"/>
    </source>
</evidence>
<feature type="compositionally biased region" description="Polar residues" evidence="11">
    <location>
        <begin position="1672"/>
        <end position="1687"/>
    </location>
</feature>
<keyword evidence="6 12" id="KW-0472">Membrane</keyword>
<feature type="domain" description="GAIN-B" evidence="13">
    <location>
        <begin position="2450"/>
        <end position="2603"/>
    </location>
</feature>
<dbReference type="PROSITE" id="PS50221">
    <property type="entry name" value="GAIN_B"/>
    <property type="match status" value="1"/>
</dbReference>
<feature type="compositionally biased region" description="Polar residues" evidence="11">
    <location>
        <begin position="909"/>
        <end position="928"/>
    </location>
</feature>
<dbReference type="SUPFAM" id="SSF49899">
    <property type="entry name" value="Concanavalin A-like lectins/glucanases"/>
    <property type="match status" value="1"/>
</dbReference>
<evidence type="ECO:0000256" key="8">
    <source>
        <dbReference type="ARBA" id="ARBA00023170"/>
    </source>
</evidence>
<dbReference type="InterPro" id="IPR036445">
    <property type="entry name" value="GPCR_2_extracell_dom_sf"/>
</dbReference>
<evidence type="ECO:0000256" key="7">
    <source>
        <dbReference type="ARBA" id="ARBA00023157"/>
    </source>
</evidence>
<feature type="region of interest" description="Disordered" evidence="11">
    <location>
        <begin position="2004"/>
        <end position="2031"/>
    </location>
</feature>
<name>A0ABM1UET5_MICOH</name>
<keyword evidence="8 17" id="KW-0675">Receptor</keyword>
<evidence type="ECO:0000256" key="6">
    <source>
        <dbReference type="ARBA" id="ARBA00023136"/>
    </source>
</evidence>
<dbReference type="InterPro" id="IPR001759">
    <property type="entry name" value="PTX_dom"/>
</dbReference>
<dbReference type="PANTHER" id="PTHR12011">
    <property type="entry name" value="ADHESION G-PROTEIN COUPLED RECEPTOR"/>
    <property type="match status" value="1"/>
</dbReference>
<feature type="domain" description="G-protein coupled receptors family 2 profile 2" evidence="14">
    <location>
        <begin position="2612"/>
        <end position="2859"/>
    </location>
</feature>
<sequence>LFLQICTDSLSLKGKRLDFYGEGETYVSLANTTPGLSRLTACIDLISMTDSSHHWMAFSYITNNTLLGREDIALGLAGDQQQLILYNFGKTFYISYRLTPLHWHTICLTWDGVKGRLELFQNKERIRAIMDQPHSLPSDGTLFLGHFPGNGESPIKTVVPRFTGSLYYFQLWDRILENEEFMTCLYGNVVSWEDDVWLVHKISPAVDRRLRCFVSENMTIQERSTTVSQQIDLTTSSQITGLNAQKTVHLSTVSPESMPISTVNHAATSHSNSIPSPLATVSVSKDLKASMAQTAAFSDGLFTSTAVPLPTQSIPIPTATDSMKVTQYPHLGKTKTTKIVEVMATETFHPTTAADFFDTSGITRNSVVPETLTSKFQSAVGKTTLFLVTESTSMSTMSWCKHKHTDVATLPTSKSGQEFLVSPASRTSPWTTLEETSAIATDIGIASTFPPESLLTSTAAPMNPVFSGNHVTSTLSTTNAEMAFTVHSVLPMKTTPSLRTLKTESVSRNFKDVSSSKMEDAISTPMPKETSPMAFSSTTSSPVIGTQSVPTVDTESTHLALTPRTKLVPPLATSVFSTIEGLVHTQNMPTTDKPMLTLVSTESSSTYNASESGRTSVTEKTDYQFFTTWTPEPDQTLLTSRNTTTPPTFMPNENLTSSFQDNIANIDNSSMTTNITLLEISTDSKGTTNSDATTARYTTVLSKPTSWWLSNFSSVAGITSITSQPESKLITFLWQNNSKPTVAANELPSIPRETVVPSVAISTLTSIKSNFSTEKSTSETAQVYTNGMSTLGDTMVPPPMSVTIQRFHTTVAKETTSHHPKVKSTIAAVAEVSPFAAMLEATDESAQMVTASVTASPFPDIDKLTTALDNQTATTGIGVSWLSTKRTQSTPKSSPEPFNSSHTCAVHSTAETSQGNSASSAISPSTQTLPELLGSSTRIIGATFSTTSSQKTAVSFSAYISPPQAAATHSSEIPQPTTHKFSLPVNVSAVTSPATTMVFFFETKVTLPQPSTLAGDVTTSTLSVGSPPPTGTMTTAAVPPVSPAASTASDILPTHSDSFLRPSGVTTVPSTTAPVAASSLRPPTPVITKAITTLPPISADSVNPSVHTLVCSRPPPKNMTLVSSTYANSTTSTSVTTPSGSQFEDSTHVFSSPYTLSSSGDVGGETMSLGTFVNKLTTPVETKSTAYIVNTPGSTQWAAATSMLSSEKEQTKTSMGQIPRTTRVAEISPSKTSFISDSQGTFPWEMSDTEFSESTAISSHQTHLPSEIPPGNPTSLNFTTSYSGSTQTTETLTSSTIAGLHVSEGSTSLEETTLSSQIQTLTKSLSPDKERTSALLEYPPRTVEKIESPSSVTHPDTSHQATSSVDTITSRTARTFHPVLINTVLSHLLSPKTQPESTWIASSTSESTQTLPPSFSPLTPGPLDTNFTMITPGGSTTVFSAPNKHINLPGETSTGMSTPIHQMSSLPLSITTFTPKKVSDTPTILMTKSSRTTNSGHLKSVSIGTSGLTSEKSSMPVNNSAFSTTVLSSNSPTNLWAFSSPLSSPSPKPTKTTHALTLGTTPVSYAGPPSQSIVGSPTFTNSAEVEVPFKNTTTPVSSPTELDFSSTKTIPTIMVAGTVTSVIGATSSSPLSSRNTEAISFTLKTMFSSLLSTTQQPSQENEATTLDVLPGITNSSPSPKSSGGETELINTYSATPIPASGLSATPSDSFYTSSNIQVSPSLTNFKGTPTPTEGVKSTQIYLSRDTGKMTSSSENILLTSELTSSNGCVVTPTLYPSRTQPPGSPPSLASFLYSPHSTEAKFPLTSQMGEVPAWGTRITPGIAQSLPTASRNTAGGEEDAPLPVFTTSVMTSDRVETESPRFTLGTSSTSQIGLVSRDSETMPSIFTSESLPSFGLSENTSLSISSTVLPTTLAVISRATSPTRTLSSLPSGSLASVSNPSHLLTSPAGEMAESMFSVSDTIAASPNFPTVSFSDGSTTPTQSTPPATRGVIAADSLTSPLISTKAKAESPHMSTSLESSPRTTVAHNSRTVSEFTSFSRKSISPSLSSHDLSTTSTAIGPSFPLQSAEMTHPSTATGSSLISSSFKSTWVDSTFSFLFTQASTSPIATVATVSFYNIKITFSVFDEEPRVLLTTAIHDFTKNWLNYMLQNSEFSLANLTIQIISRKTSEEEVAMYRHILEQKNGQGMATIFHVPYSCACWVIIKAISSLEPAELISRIQMKIYGNLTHANFIQDQLTLLVKSDHVVVEKLEPGKCETDETPSKYKGTYKWPLTDPTETAQVRCIKNENGNATRICSINIQTRKCQWEKPRFKQCKLLHELPDKIMDLANITISDENADDVAEHILNLVNKSTALDEEETKIIVSKVTDISNCDDISANLIQMILQIINTVTEKQSDSASNLPPVSNKILRIIERAGHKMEFVGRTANLTVARLALAVLRVDHMFEGMAFSIHASEEVTTPQMFLGSIPVKRALASIYLPKSLGEKVPVNGLETILFNFFGQTSLFKAKTITTALMTYVVSASISNMSIQNLDDPVIIILKHIQGNWNYDQVYCAFWDFDTNHGLGGWNSSGCEVKESNVNYTICQCNHLTHFGVLMDLSRSTVDAVNERILVIITYTGCGISSIFLGIAMVTYIAFHKLRKDYPSKILINLCTALLMLNLAFLVNSWLASFQSVGLCITAALALHYFLLVSLTWMGLEAVHMYFALVKVFNTYIPNYILKLCLAGWGIPAITVAIILSIRTDLYGTLNPATLFCWIKDDRIFYISVVAYFCLIFLMNLSMFCTVLVQLTSVKSQSQKTRKKMILNDLRGTISLTFLLGLTWGFAFFAWGPVRMFFMYLFAICNTLQGFLIFVFYCMMKESVREQWHTHLRCRWLRLGNFSGKTWINIRYKQKKLKKTHESKLLTPSLKSTTANSSFKSIGSVPSTPSEINFPNGNFDDGPYTFSSLDCEAAPTSIRRALTAEIKANSVQKQRSFSRNVSRDVHLAPGPGLGEIFNL</sequence>
<protein>
    <submittedName>
        <fullName evidence="17">Adhesion G-protein coupled receptor G4</fullName>
    </submittedName>
</protein>
<evidence type="ECO:0000256" key="11">
    <source>
        <dbReference type="SAM" id="MobiDB-lite"/>
    </source>
</evidence>
<keyword evidence="7" id="KW-1015">Disulfide bond</keyword>
<evidence type="ECO:0000256" key="1">
    <source>
        <dbReference type="ARBA" id="ARBA00004141"/>
    </source>
</evidence>
<dbReference type="RefSeq" id="XP_026640497.1">
    <property type="nucleotide sequence ID" value="XM_026784696.1"/>
</dbReference>
<evidence type="ECO:0000256" key="4">
    <source>
        <dbReference type="ARBA" id="ARBA00022989"/>
    </source>
</evidence>
<dbReference type="PROSITE" id="PS51828">
    <property type="entry name" value="PTX_2"/>
    <property type="match status" value="1"/>
</dbReference>
<dbReference type="Gene3D" id="2.60.220.50">
    <property type="match status" value="1"/>
</dbReference>
<evidence type="ECO:0000313" key="16">
    <source>
        <dbReference type="Proteomes" id="UP000694915"/>
    </source>
</evidence>
<evidence type="ECO:0000256" key="5">
    <source>
        <dbReference type="ARBA" id="ARBA00023040"/>
    </source>
</evidence>
<feature type="transmembrane region" description="Helical" evidence="12">
    <location>
        <begin position="2649"/>
        <end position="2668"/>
    </location>
</feature>
<keyword evidence="4 12" id="KW-1133">Transmembrane helix</keyword>
<evidence type="ECO:0000256" key="10">
    <source>
        <dbReference type="PROSITE-ProRule" id="PRU01172"/>
    </source>
</evidence>
<organism evidence="16 17">
    <name type="scientific">Microtus ochrogaster</name>
    <name type="common">Prairie vole</name>
    <dbReference type="NCBI Taxonomy" id="79684"/>
    <lineage>
        <taxon>Eukaryota</taxon>
        <taxon>Metazoa</taxon>
        <taxon>Chordata</taxon>
        <taxon>Craniata</taxon>
        <taxon>Vertebrata</taxon>
        <taxon>Euteleostomi</taxon>
        <taxon>Mammalia</taxon>
        <taxon>Eutheria</taxon>
        <taxon>Euarchontoglires</taxon>
        <taxon>Glires</taxon>
        <taxon>Rodentia</taxon>
        <taxon>Myomorpha</taxon>
        <taxon>Muroidea</taxon>
        <taxon>Cricetidae</taxon>
        <taxon>Arvicolinae</taxon>
        <taxon>Microtus</taxon>
    </lineage>
</organism>
<dbReference type="Proteomes" id="UP000694915">
    <property type="component" value="Chromosome X"/>
</dbReference>
<feature type="region of interest" description="Disordered" evidence="11">
    <location>
        <begin position="1652"/>
        <end position="1687"/>
    </location>
</feature>
<dbReference type="Pfam" id="PF00002">
    <property type="entry name" value="7tm_2"/>
    <property type="match status" value="1"/>
</dbReference>
<evidence type="ECO:0000256" key="9">
    <source>
        <dbReference type="ARBA" id="ARBA00023224"/>
    </source>
</evidence>
<evidence type="ECO:0000259" key="13">
    <source>
        <dbReference type="PROSITE" id="PS50221"/>
    </source>
</evidence>
<dbReference type="InterPro" id="IPR013320">
    <property type="entry name" value="ConA-like_dom_sf"/>
</dbReference>